<sequence length="78" mass="8569">MASVNGPVALITHFALIVHSFLLMLSRTFAPHTTFLPVASSFFFSSSSTSTWLVMEAPWRAAVKAMARHIRASSCWPS</sequence>
<dbReference type="EMBL" id="GGFL01008876">
    <property type="protein sequence ID" value="MBW73054.1"/>
    <property type="molecule type" value="Transcribed_RNA"/>
</dbReference>
<reference evidence="2" key="1">
    <citation type="submission" date="2018-01" db="EMBL/GenBank/DDBJ databases">
        <title>An insight into the sialome of Amazonian anophelines.</title>
        <authorList>
            <person name="Ribeiro J.M."/>
            <person name="Scarpassa V."/>
            <person name="Calvo E."/>
        </authorList>
    </citation>
    <scope>NUCLEOTIDE SEQUENCE</scope>
</reference>
<organism evidence="2">
    <name type="scientific">Anopheles darlingi</name>
    <name type="common">Mosquito</name>
    <dbReference type="NCBI Taxonomy" id="43151"/>
    <lineage>
        <taxon>Eukaryota</taxon>
        <taxon>Metazoa</taxon>
        <taxon>Ecdysozoa</taxon>
        <taxon>Arthropoda</taxon>
        <taxon>Hexapoda</taxon>
        <taxon>Insecta</taxon>
        <taxon>Pterygota</taxon>
        <taxon>Neoptera</taxon>
        <taxon>Endopterygota</taxon>
        <taxon>Diptera</taxon>
        <taxon>Nematocera</taxon>
        <taxon>Culicoidea</taxon>
        <taxon>Culicidae</taxon>
        <taxon>Anophelinae</taxon>
        <taxon>Anopheles</taxon>
    </lineage>
</organism>
<proteinExistence type="predicted"/>
<dbReference type="AlphaFoldDB" id="A0A2M4D635"/>
<keyword evidence="1" id="KW-0812">Transmembrane</keyword>
<name>A0A2M4D635_ANODA</name>
<evidence type="ECO:0000256" key="1">
    <source>
        <dbReference type="SAM" id="Phobius"/>
    </source>
</evidence>
<keyword evidence="1" id="KW-0472">Membrane</keyword>
<evidence type="ECO:0000313" key="2">
    <source>
        <dbReference type="EMBL" id="MBW73054.1"/>
    </source>
</evidence>
<keyword evidence="1" id="KW-1133">Transmembrane helix</keyword>
<accession>A0A2M4D635</accession>
<feature type="transmembrane region" description="Helical" evidence="1">
    <location>
        <begin position="6"/>
        <end position="25"/>
    </location>
</feature>
<protein>
    <submittedName>
        <fullName evidence="2">Putative secreted protein</fullName>
    </submittedName>
</protein>